<gene>
    <name evidence="2" type="ORF">AF331_04340</name>
</gene>
<dbReference type="InterPro" id="IPR047794">
    <property type="entry name" value="C45_proenzyme-like"/>
</dbReference>
<dbReference type="Proteomes" id="UP000037405">
    <property type="component" value="Unassembled WGS sequence"/>
</dbReference>
<keyword evidence="3" id="KW-1185">Reference proteome</keyword>
<protein>
    <recommendedName>
        <fullName evidence="1">Peptidase C45 hydrolase domain-containing protein</fullName>
    </recommendedName>
</protein>
<dbReference type="AlphaFoldDB" id="A0A0M0GPM9"/>
<dbReference type="PANTHER" id="PTHR34180">
    <property type="entry name" value="PEPTIDASE C45"/>
    <property type="match status" value="1"/>
</dbReference>
<dbReference type="Gene3D" id="3.60.60.10">
    <property type="entry name" value="Penicillin V Acylase, Chain A"/>
    <property type="match status" value="1"/>
</dbReference>
<comment type="caution">
    <text evidence="2">The sequence shown here is derived from an EMBL/GenBank/DDBJ whole genome shotgun (WGS) entry which is preliminary data.</text>
</comment>
<dbReference type="SUPFAM" id="SSF56235">
    <property type="entry name" value="N-terminal nucleophile aminohydrolases (Ntn hydrolases)"/>
    <property type="match status" value="1"/>
</dbReference>
<dbReference type="PATRIC" id="fig|189381.12.peg.985"/>
<reference evidence="3" key="1">
    <citation type="submission" date="2015-07" db="EMBL/GenBank/DDBJ databases">
        <title>Fjat-14235 jcm11544.</title>
        <authorList>
            <person name="Liu B."/>
            <person name="Wang J."/>
            <person name="Zhu Y."/>
            <person name="Liu G."/>
            <person name="Chen Q."/>
            <person name="Chen Z."/>
            <person name="Lan J."/>
            <person name="Che J."/>
            <person name="Ge C."/>
            <person name="Shi H."/>
            <person name="Pan Z."/>
            <person name="Liu X."/>
        </authorList>
    </citation>
    <scope>NUCLEOTIDE SEQUENCE [LARGE SCALE GENOMIC DNA]</scope>
    <source>
        <strain evidence="3">JCM 11544</strain>
    </source>
</reference>
<dbReference type="Pfam" id="PF03417">
    <property type="entry name" value="AAT"/>
    <property type="match status" value="1"/>
</dbReference>
<feature type="domain" description="Peptidase C45 hydrolase" evidence="1">
    <location>
        <begin position="104"/>
        <end position="313"/>
    </location>
</feature>
<dbReference type="STRING" id="189381.GCA_900166615_03424"/>
<dbReference type="CDD" id="cd01935">
    <property type="entry name" value="Ntn_CGH_like"/>
    <property type="match status" value="1"/>
</dbReference>
<sequence>MQLVKASVIGSRGTPYAVGVDLGNQLKESPLYAFHLERRKKSRNSYATELSEVRNLYMQYDPSLWEEINGFAEGIGWSLEETVHEYSGYQADWPVSGCSALAKDGIYVRNYDFHPKTYEGRLLLTQTEGAYSSIGFSGRGIGRIDGLNEEGLALGFHFVNRVNPGKGLICTTLARMVLDTCATTEEAVSLLRELPHRQSFNYSIHDRRGKSAVVEASPRGVQSYQSDFSLVCANHFQSPDLLAENRFHISESKERLGHLNDMMEGPITLIGGFESFHHEESRIFKKDYEQWNGTIHTVAFDCRNLSAVVGLGSGSRGVAIDFSKWLKGETLRIKKIVGRFPATEVFHFMEREKEPGRSSD</sequence>
<evidence type="ECO:0000313" key="2">
    <source>
        <dbReference type="EMBL" id="KON91733.1"/>
    </source>
</evidence>
<dbReference type="InterPro" id="IPR047801">
    <property type="entry name" value="Peptidase_C45"/>
</dbReference>
<dbReference type="NCBIfam" id="NF040521">
    <property type="entry name" value="C45_proenzyme"/>
    <property type="match status" value="1"/>
</dbReference>
<name>A0A0M0GPM9_9BACI</name>
<dbReference type="PANTHER" id="PTHR34180:SF1">
    <property type="entry name" value="BETA-ALANYL-DOPAMINE_CARCININE HYDROLASE"/>
    <property type="match status" value="1"/>
</dbReference>
<dbReference type="InterPro" id="IPR005079">
    <property type="entry name" value="Peptidase_C45_hydrolase"/>
</dbReference>
<dbReference type="EMBL" id="LGUE01000001">
    <property type="protein sequence ID" value="KON91733.1"/>
    <property type="molecule type" value="Genomic_DNA"/>
</dbReference>
<evidence type="ECO:0000313" key="3">
    <source>
        <dbReference type="Proteomes" id="UP000037405"/>
    </source>
</evidence>
<organism evidence="2 3">
    <name type="scientific">Rossellomorea marisflavi</name>
    <dbReference type="NCBI Taxonomy" id="189381"/>
    <lineage>
        <taxon>Bacteria</taxon>
        <taxon>Bacillati</taxon>
        <taxon>Bacillota</taxon>
        <taxon>Bacilli</taxon>
        <taxon>Bacillales</taxon>
        <taxon>Bacillaceae</taxon>
        <taxon>Rossellomorea</taxon>
    </lineage>
</organism>
<dbReference type="RefSeq" id="WP_053426921.1">
    <property type="nucleotide sequence ID" value="NZ_LGUE01000001.1"/>
</dbReference>
<accession>A0A0M0GPM9</accession>
<dbReference type="OrthoDB" id="8617387at2"/>
<evidence type="ECO:0000259" key="1">
    <source>
        <dbReference type="Pfam" id="PF03417"/>
    </source>
</evidence>
<dbReference type="InterPro" id="IPR029055">
    <property type="entry name" value="Ntn_hydrolases_N"/>
</dbReference>
<proteinExistence type="predicted"/>